<proteinExistence type="predicted"/>
<dbReference type="KEGG" id="mbw:MSBRW_2505"/>
<protein>
    <submittedName>
        <fullName evidence="1">Uncharacterized protein</fullName>
    </submittedName>
</protein>
<evidence type="ECO:0000313" key="2">
    <source>
        <dbReference type="Proteomes" id="UP000033038"/>
    </source>
</evidence>
<dbReference type="GeneID" id="24824058"/>
<name>A0A0E3QLC1_METBA</name>
<gene>
    <name evidence="1" type="ORF">MSBRW_2505</name>
</gene>
<dbReference type="Proteomes" id="UP000033038">
    <property type="component" value="Chromosome"/>
</dbReference>
<dbReference type="HOGENOM" id="CLU_884569_0_0_2"/>
<evidence type="ECO:0000313" key="1">
    <source>
        <dbReference type="EMBL" id="AKB51758.1"/>
    </source>
</evidence>
<dbReference type="EMBL" id="CP009526">
    <property type="protein sequence ID" value="AKB51758.1"/>
    <property type="molecule type" value="Genomic_DNA"/>
</dbReference>
<dbReference type="AlphaFoldDB" id="A0A0E3QLC1"/>
<sequence length="314" mass="35392">MARRPIFLVFLLLLLLAAAVSPASAVEEITREGIKTFNIEAPEGYSLSGMEIYDLPANSNNTFQFDAYGKTYTLQANSTKSWGWWNFDLALTYPNGTVETKRLESLAPAAFDWDLHVQYYFLNVDSVFDLDVYATLLPLSASFGTATNSEILQFSSVSGNSSDPFDLKLYATTQEEFEKQANLDLGLQFSEAIDEFFSWTWDAVLSFVGLIPYVGDDLVTAILIASYIIDEVFFYFNLFFVEYIEVTILSMEFFIMTYSLHRTKSKSPVKLIKNVVNDHAAFIGWVIDKARLAIDLLTSIIRTIASIVQSLKLT</sequence>
<accession>A0A0E3QLC1</accession>
<reference evidence="1 2" key="1">
    <citation type="submission" date="2014-07" db="EMBL/GenBank/DDBJ databases">
        <title>Methanogenic archaea and the global carbon cycle.</title>
        <authorList>
            <person name="Henriksen J.R."/>
            <person name="Luke J."/>
            <person name="Reinhart S."/>
            <person name="Benedict M.N."/>
            <person name="Youngblut N.D."/>
            <person name="Metcalf M.E."/>
            <person name="Whitaker R.J."/>
            <person name="Metcalf W.W."/>
        </authorList>
    </citation>
    <scope>NUCLEOTIDE SEQUENCE [LARGE SCALE GENOMIC DNA]</scope>
    <source>
        <strain evidence="1 2">Wiesmoor</strain>
    </source>
</reference>
<dbReference type="PATRIC" id="fig|1434109.4.peg.3242"/>
<dbReference type="RefSeq" id="WP_011307213.1">
    <property type="nucleotide sequence ID" value="NZ_CP009526.1"/>
</dbReference>
<organism evidence="1 2">
    <name type="scientific">Methanosarcina barkeri str. Wiesmoor</name>
    <dbReference type="NCBI Taxonomy" id="1434109"/>
    <lineage>
        <taxon>Archaea</taxon>
        <taxon>Methanobacteriati</taxon>
        <taxon>Methanobacteriota</taxon>
        <taxon>Stenosarchaea group</taxon>
        <taxon>Methanomicrobia</taxon>
        <taxon>Methanosarcinales</taxon>
        <taxon>Methanosarcinaceae</taxon>
        <taxon>Methanosarcina</taxon>
    </lineage>
</organism>